<dbReference type="Pfam" id="PF13460">
    <property type="entry name" value="NAD_binding_10"/>
    <property type="match status" value="1"/>
</dbReference>
<organism evidence="2 3">
    <name type="scientific">Rhizobium mayense</name>
    <dbReference type="NCBI Taxonomy" id="1312184"/>
    <lineage>
        <taxon>Bacteria</taxon>
        <taxon>Pseudomonadati</taxon>
        <taxon>Pseudomonadota</taxon>
        <taxon>Alphaproteobacteria</taxon>
        <taxon>Hyphomicrobiales</taxon>
        <taxon>Rhizobiaceae</taxon>
        <taxon>Rhizobium/Agrobacterium group</taxon>
        <taxon>Rhizobium</taxon>
    </lineage>
</organism>
<sequence length="235" mass="24237">MAETIFLAGATGAIGRKLVPMLIEAGFAVHGTTRKPERANSLRALGATPVVVDVFDGKALEAALRQAKPDIVIHQLTDLPFGLDPAQMGEARIRNARLREVGTKNLVDAAVAAGARRMISQSIAWSYQTVAGEITEETPLQEGATAIRTLEALTLTTAGIAGAVLRYGLLYGPGTGADAPSGAINLYVEDAASAALLAVQTGAVGIFNVVEDGGSVSNAKAKSILGWQTSRCGGK</sequence>
<keyword evidence="3" id="KW-1185">Reference proteome</keyword>
<protein>
    <submittedName>
        <fullName evidence="2">NAD(P)-dependent oxidoreductase</fullName>
    </submittedName>
</protein>
<dbReference type="PANTHER" id="PTHR48079:SF6">
    <property type="entry name" value="NAD(P)-BINDING DOMAIN-CONTAINING PROTEIN-RELATED"/>
    <property type="match status" value="1"/>
</dbReference>
<dbReference type="SUPFAM" id="SSF51735">
    <property type="entry name" value="NAD(P)-binding Rossmann-fold domains"/>
    <property type="match status" value="1"/>
</dbReference>
<dbReference type="Proteomes" id="UP001172645">
    <property type="component" value="Unassembled WGS sequence"/>
</dbReference>
<dbReference type="InterPro" id="IPR016040">
    <property type="entry name" value="NAD(P)-bd_dom"/>
</dbReference>
<evidence type="ECO:0000313" key="3">
    <source>
        <dbReference type="Proteomes" id="UP001172645"/>
    </source>
</evidence>
<name>A0ABT7JXI8_9HYPH</name>
<dbReference type="RefSeq" id="WP_285870242.1">
    <property type="nucleotide sequence ID" value="NZ_JARFYM010000016.1"/>
</dbReference>
<evidence type="ECO:0000259" key="1">
    <source>
        <dbReference type="Pfam" id="PF13460"/>
    </source>
</evidence>
<reference evidence="2" key="1">
    <citation type="submission" date="2023-06" db="EMBL/GenBank/DDBJ databases">
        <title>Phylogenetic Diversity of Rhizobium strains.</title>
        <authorList>
            <person name="Moura F.T."/>
            <person name="Helene L.C.F."/>
            <person name="Hungria M."/>
        </authorList>
    </citation>
    <scope>NUCLEOTIDE SEQUENCE</scope>
    <source>
        <strain evidence="2">CCGE526</strain>
    </source>
</reference>
<proteinExistence type="predicted"/>
<accession>A0ABT7JXI8</accession>
<dbReference type="Gene3D" id="3.40.50.720">
    <property type="entry name" value="NAD(P)-binding Rossmann-like Domain"/>
    <property type="match status" value="1"/>
</dbReference>
<feature type="domain" description="NAD(P)-binding" evidence="1">
    <location>
        <begin position="9"/>
        <end position="148"/>
    </location>
</feature>
<dbReference type="PANTHER" id="PTHR48079">
    <property type="entry name" value="PROTEIN YEEZ"/>
    <property type="match status" value="1"/>
</dbReference>
<dbReference type="InterPro" id="IPR036291">
    <property type="entry name" value="NAD(P)-bd_dom_sf"/>
</dbReference>
<gene>
    <name evidence="2" type="ORF">PY649_19380</name>
</gene>
<evidence type="ECO:0000313" key="2">
    <source>
        <dbReference type="EMBL" id="MDL2401070.1"/>
    </source>
</evidence>
<dbReference type="EMBL" id="JARFYM010000016">
    <property type="protein sequence ID" value="MDL2401070.1"/>
    <property type="molecule type" value="Genomic_DNA"/>
</dbReference>
<comment type="caution">
    <text evidence="2">The sequence shown here is derived from an EMBL/GenBank/DDBJ whole genome shotgun (WGS) entry which is preliminary data.</text>
</comment>
<dbReference type="InterPro" id="IPR051783">
    <property type="entry name" value="NAD(P)-dependent_oxidoreduct"/>
</dbReference>